<evidence type="ECO:0000313" key="5">
    <source>
        <dbReference type="EMBL" id="CAH2761003.1"/>
    </source>
</evidence>
<dbReference type="RefSeq" id="WP_254007157.1">
    <property type="nucleotide sequence ID" value="NZ_OW659477.1"/>
</dbReference>
<keyword evidence="2" id="KW-0472">Membrane</keyword>
<keyword evidence="1" id="KW-0238">DNA-binding</keyword>
<evidence type="ECO:0000313" key="7">
    <source>
        <dbReference type="Proteomes" id="UP001154111"/>
    </source>
</evidence>
<protein>
    <submittedName>
        <fullName evidence="4">Helix-turn-helix domain-containing protein</fullName>
    </submittedName>
</protein>
<evidence type="ECO:0000259" key="3">
    <source>
        <dbReference type="PROSITE" id="PS50943"/>
    </source>
</evidence>
<evidence type="ECO:0000256" key="2">
    <source>
        <dbReference type="SAM" id="Phobius"/>
    </source>
</evidence>
<dbReference type="InterPro" id="IPR010982">
    <property type="entry name" value="Lambda_DNA-bd_dom_sf"/>
</dbReference>
<dbReference type="EMBL" id="OW659477">
    <property type="protein sequence ID" value="CAH2760992.1"/>
    <property type="molecule type" value="Genomic_DNA"/>
</dbReference>
<dbReference type="SMART" id="SM00530">
    <property type="entry name" value="HTH_XRE"/>
    <property type="match status" value="1"/>
</dbReference>
<evidence type="ECO:0000313" key="4">
    <source>
        <dbReference type="EMBL" id="CAH2760992.1"/>
    </source>
</evidence>
<dbReference type="Gene3D" id="1.10.260.40">
    <property type="entry name" value="lambda repressor-like DNA-binding domains"/>
    <property type="match status" value="1"/>
</dbReference>
<dbReference type="InterPro" id="IPR001387">
    <property type="entry name" value="Cro/C1-type_HTH"/>
</dbReference>
<keyword evidence="2" id="KW-0812">Transmembrane</keyword>
<keyword evidence="2" id="KW-1133">Transmembrane helix</keyword>
<keyword evidence="6" id="KW-1185">Reference proteome</keyword>
<dbReference type="AlphaFoldDB" id="A0AAU9VH94"/>
<accession>A0AAU9VH94</accession>
<dbReference type="Proteomes" id="UP001154095">
    <property type="component" value="Chromosome"/>
</dbReference>
<name>A0AAU9VH94_9FIRM</name>
<sequence length="136" mass="15827">MKLSDNLKRLREEKSLTQEMVAQSLNVSRQAVSNWEQGKRYPDAIMLIQISEFYGVPVDDLLKSDRDYAKALVIDKARFEEVLFIGTQILMMITIYFWNDVPGMVFIFMGCILVSAYTDEVCEYIEWGLNNIKIKK</sequence>
<dbReference type="SUPFAM" id="SSF47413">
    <property type="entry name" value="lambda repressor-like DNA-binding domains"/>
    <property type="match status" value="1"/>
</dbReference>
<dbReference type="Pfam" id="PF01381">
    <property type="entry name" value="HTH_3"/>
    <property type="match status" value="1"/>
</dbReference>
<evidence type="ECO:0000256" key="1">
    <source>
        <dbReference type="ARBA" id="ARBA00023125"/>
    </source>
</evidence>
<dbReference type="PANTHER" id="PTHR46558:SF4">
    <property type="entry name" value="DNA-BIDING PHAGE PROTEIN"/>
    <property type="match status" value="1"/>
</dbReference>
<dbReference type="CDD" id="cd00093">
    <property type="entry name" value="HTH_XRE"/>
    <property type="match status" value="1"/>
</dbReference>
<organism evidence="4 7">
    <name type="scientific">Erysipelothrix amsterdamensis</name>
    <dbReference type="NCBI Taxonomy" id="2929157"/>
    <lineage>
        <taxon>Bacteria</taxon>
        <taxon>Bacillati</taxon>
        <taxon>Bacillota</taxon>
        <taxon>Erysipelotrichia</taxon>
        <taxon>Erysipelotrichales</taxon>
        <taxon>Erysipelotrichaceae</taxon>
        <taxon>Erysipelothrix</taxon>
    </lineage>
</organism>
<feature type="domain" description="HTH cro/C1-type" evidence="3">
    <location>
        <begin position="7"/>
        <end position="61"/>
    </location>
</feature>
<reference evidence="4" key="1">
    <citation type="submission" date="2022-04" db="EMBL/GenBank/DDBJ databases">
        <authorList>
            <person name="Forde T."/>
        </authorList>
    </citation>
    <scope>NUCLEOTIDE SEQUENCE</scope>
    <source>
        <strain evidence="4">A18Y016a</strain>
        <strain evidence="5">A18Y020d</strain>
    </source>
</reference>
<dbReference type="PANTHER" id="PTHR46558">
    <property type="entry name" value="TRACRIPTIONAL REGULATORY PROTEIN-RELATED-RELATED"/>
    <property type="match status" value="1"/>
</dbReference>
<dbReference type="EMBL" id="OW659496">
    <property type="protein sequence ID" value="CAH2761003.1"/>
    <property type="molecule type" value="Genomic_DNA"/>
</dbReference>
<dbReference type="Proteomes" id="UP001154111">
    <property type="component" value="Chromosome"/>
</dbReference>
<proteinExistence type="predicted"/>
<gene>
    <name evidence="4" type="primary">immR_1</name>
    <name evidence="4" type="ORF">ERYAMS2_00472</name>
    <name evidence="5" type="ORF">ERYAMS_00182</name>
</gene>
<evidence type="ECO:0000313" key="6">
    <source>
        <dbReference type="Proteomes" id="UP001154095"/>
    </source>
</evidence>
<dbReference type="GO" id="GO:0003677">
    <property type="term" value="F:DNA binding"/>
    <property type="evidence" value="ECO:0007669"/>
    <property type="project" value="UniProtKB-KW"/>
</dbReference>
<feature type="transmembrane region" description="Helical" evidence="2">
    <location>
        <begin position="104"/>
        <end position="125"/>
    </location>
</feature>
<dbReference type="PROSITE" id="PS50943">
    <property type="entry name" value="HTH_CROC1"/>
    <property type="match status" value="1"/>
</dbReference>